<dbReference type="Proteomes" id="UP000005222">
    <property type="component" value="Chromosome M"/>
</dbReference>
<organism evidence="1 2">
    <name type="scientific">Pichia sorbitophila (strain ATCC MYA-4447 / BCRC 22081 / CBS 7064 / NBRC 10061 / NRRL Y-12695)</name>
    <name type="common">Hybrid yeast</name>
    <dbReference type="NCBI Taxonomy" id="559304"/>
    <lineage>
        <taxon>Eukaryota</taxon>
        <taxon>Fungi</taxon>
        <taxon>Dikarya</taxon>
        <taxon>Ascomycota</taxon>
        <taxon>Saccharomycotina</taxon>
        <taxon>Pichiomycetes</taxon>
        <taxon>Debaryomycetaceae</taxon>
        <taxon>Millerozyma</taxon>
    </lineage>
</organism>
<dbReference type="AlphaFoldDB" id="G8Y544"/>
<protein>
    <submittedName>
        <fullName evidence="1">Piso0_005447 protein</fullName>
    </submittedName>
</protein>
<evidence type="ECO:0000313" key="2">
    <source>
        <dbReference type="Proteomes" id="UP000005222"/>
    </source>
</evidence>
<dbReference type="InParanoid" id="G8Y544"/>
<reference evidence="1 2" key="1">
    <citation type="journal article" date="2012" name="G3 (Bethesda)">
        <title>Pichia sorbitophila, an interspecies yeast hybrid reveals early steps of genome resolution following polyploidization.</title>
        <authorList>
            <person name="Leh Louis V."/>
            <person name="Despons L."/>
            <person name="Friedrich A."/>
            <person name="Martin T."/>
            <person name="Durrens P."/>
            <person name="Casaregola S."/>
            <person name="Neuveglise C."/>
            <person name="Fairhead C."/>
            <person name="Marck C."/>
            <person name="Cruz J.A."/>
            <person name="Straub M.L."/>
            <person name="Kugler V."/>
            <person name="Sacerdot C."/>
            <person name="Uzunov Z."/>
            <person name="Thierry A."/>
            <person name="Weiss S."/>
            <person name="Bleykasten C."/>
            <person name="De Montigny J."/>
            <person name="Jacques N."/>
            <person name="Jung P."/>
            <person name="Lemaire M."/>
            <person name="Mallet S."/>
            <person name="Morel G."/>
            <person name="Richard G.F."/>
            <person name="Sarkar A."/>
            <person name="Savel G."/>
            <person name="Schacherer J."/>
            <person name="Seret M.L."/>
            <person name="Talla E."/>
            <person name="Samson G."/>
            <person name="Jubin C."/>
            <person name="Poulain J."/>
            <person name="Vacherie B."/>
            <person name="Barbe V."/>
            <person name="Pelletier E."/>
            <person name="Sherman D.J."/>
            <person name="Westhof E."/>
            <person name="Weissenbach J."/>
            <person name="Baret P.V."/>
            <person name="Wincker P."/>
            <person name="Gaillardin C."/>
            <person name="Dujon B."/>
            <person name="Souciet J.L."/>
        </authorList>
    </citation>
    <scope>NUCLEOTIDE SEQUENCE [LARGE SCALE GENOMIC DNA]</scope>
    <source>
        <strain evidence="2">ATCC MYA-4447 / BCRC 22081 / CBS 7064 / NBRC 10061 / NRRL Y-12695</strain>
    </source>
</reference>
<dbReference type="OMA" id="DSISIMN"/>
<dbReference type="eggNOG" id="ENOG502RQKG">
    <property type="taxonomic scope" value="Eukaryota"/>
</dbReference>
<dbReference type="EMBL" id="FO082047">
    <property type="protein sequence ID" value="CCE85812.1"/>
    <property type="molecule type" value="Genomic_DNA"/>
</dbReference>
<sequence length="243" mass="27941">MSHILDYDSKRMLVNVYMLHYIRSSVSLSEIIDFVLGFTFHENDIDPQQIIVVVDETLFETNANKKKLINPSLSYLRRLDSISIMNVDNISELLNFLHILCSPSPKSGVSETKRGILVIYGLLEKLAKSLLAISDDDGKKFYEKGQHTALFMNYVCHNLYNMSFFNNWKIYLGDPRNNDFEKHIKQSGYDQYLWNLEIPNIEPSSMSYNGLHDTGSFKHAIDRIIVNDAVPLGLVLSKWVITV</sequence>
<accession>G8Y544</accession>
<evidence type="ECO:0000313" key="1">
    <source>
        <dbReference type="EMBL" id="CCE85812.1"/>
    </source>
</evidence>
<keyword evidence="2" id="KW-1185">Reference proteome</keyword>
<proteinExistence type="predicted"/>
<name>G8Y544_PICSO</name>
<gene>
    <name evidence="1" type="primary">Piso0_005447</name>
    <name evidence="1" type="ORF">GNLVRS01_PISO0M14906g</name>
</gene>
<dbReference type="HOGENOM" id="CLU_1142927_0_0_1"/>